<dbReference type="EMBL" id="JAWRVI010000009">
    <property type="protein sequence ID" value="KAK4092054.1"/>
    <property type="molecule type" value="Genomic_DNA"/>
</dbReference>
<comment type="caution">
    <text evidence="2">The sequence shown here is derived from an EMBL/GenBank/DDBJ whole genome shotgun (WGS) entry which is preliminary data.</text>
</comment>
<sequence length="334" mass="36969">MAPAARGMSIDDVTVIITTSPTPSAPGTDLVAAVARSFRTHCPDLLACPVILVLDTYDTIGAWPRLKKGVVTADGAAQYNVYKQNVKQLVLSEYRRAREEESSDGGSASEPLVEFVGEAEYGFEGRGNPVGLHISRTADGLITFIEPSRRLGFGLAVRSALRIADTPYVWVQQHDWPLSADIPLRSILRAMDEDSPDRPVKYVCLPSTRMRSYATSNHVVKFPALRTLTAALKGDFAASDDGDSLPLTPLFFWHDKPHVASRAHYLERVFATRLAIQRGGFIEDLIGQRARDQMKQGSWARWACWLYYPDEGTKLCVRHLQGRTWKGAKAVRGV</sequence>
<reference evidence="2" key="1">
    <citation type="submission" date="2015-05" db="EMBL/GenBank/DDBJ databases">
        <authorList>
            <person name="Wang D.B."/>
            <person name="Wang M."/>
        </authorList>
    </citation>
    <scope>NUCLEOTIDE SEQUENCE</scope>
    <source>
        <strain evidence="2">36-1</strain>
    </source>
</reference>
<evidence type="ECO:0000313" key="4">
    <source>
        <dbReference type="Proteomes" id="UP001287286"/>
    </source>
</evidence>
<reference evidence="1" key="3">
    <citation type="submission" date="2023-11" db="EMBL/GenBank/DDBJ databases">
        <authorList>
            <person name="Beijen E."/>
            <person name="Ohm R.A."/>
        </authorList>
    </citation>
    <scope>NUCLEOTIDE SEQUENCE</scope>
    <source>
        <strain evidence="1">CBS 150709</strain>
    </source>
</reference>
<reference evidence="1 4" key="4">
    <citation type="journal article" date="2024" name="Microbiol. Resour. Announc.">
        <title>Genome annotations for the ascomycete fungi Trichoderma harzianum, Trichoderma aggressivum, and Purpureocillium lilacinum.</title>
        <authorList>
            <person name="Beijen E.P.W."/>
            <person name="Ohm R.A."/>
        </authorList>
    </citation>
    <scope>NUCLEOTIDE SEQUENCE [LARGE SCALE GENOMIC DNA]</scope>
    <source>
        <strain evidence="1 4">CBS 150709</strain>
    </source>
</reference>
<evidence type="ECO:0000313" key="1">
    <source>
        <dbReference type="EMBL" id="KAK4092054.1"/>
    </source>
</evidence>
<dbReference type="AlphaFoldDB" id="A0A2U3ER51"/>
<gene>
    <name evidence="2" type="ORF">PCL_04174</name>
    <name evidence="1" type="ORF">Purlil1_3307</name>
</gene>
<evidence type="ECO:0000313" key="2">
    <source>
        <dbReference type="EMBL" id="PWI76980.1"/>
    </source>
</evidence>
<dbReference type="Proteomes" id="UP001287286">
    <property type="component" value="Unassembled WGS sequence"/>
</dbReference>
<proteinExistence type="predicted"/>
<evidence type="ECO:0000313" key="3">
    <source>
        <dbReference type="Proteomes" id="UP000245956"/>
    </source>
</evidence>
<dbReference type="EMBL" id="LCWV01000001">
    <property type="protein sequence ID" value="PWI76980.1"/>
    <property type="molecule type" value="Genomic_DNA"/>
</dbReference>
<accession>A0A2U3ER51</accession>
<keyword evidence="4" id="KW-1185">Reference proteome</keyword>
<organism evidence="2 3">
    <name type="scientific">Purpureocillium lilacinum</name>
    <name type="common">Paecilomyces lilacinus</name>
    <dbReference type="NCBI Taxonomy" id="33203"/>
    <lineage>
        <taxon>Eukaryota</taxon>
        <taxon>Fungi</taxon>
        <taxon>Dikarya</taxon>
        <taxon>Ascomycota</taxon>
        <taxon>Pezizomycotina</taxon>
        <taxon>Sordariomycetes</taxon>
        <taxon>Hypocreomycetidae</taxon>
        <taxon>Hypocreales</taxon>
        <taxon>Ophiocordycipitaceae</taxon>
        <taxon>Purpureocillium</taxon>
    </lineage>
</organism>
<dbReference type="Proteomes" id="UP000245956">
    <property type="component" value="Unassembled WGS sequence"/>
</dbReference>
<reference evidence="2 3" key="2">
    <citation type="journal article" date="2016" name="Front. Microbiol.">
        <title>Genome and transcriptome sequences reveal the specific parasitism of the nematophagous Purpureocillium lilacinum 36-1.</title>
        <authorList>
            <person name="Xie J."/>
            <person name="Li S."/>
            <person name="Mo C."/>
            <person name="Xiao X."/>
            <person name="Peng D."/>
            <person name="Wang G."/>
            <person name="Xiao Y."/>
        </authorList>
    </citation>
    <scope>NUCLEOTIDE SEQUENCE [LARGE SCALE GENOMIC DNA]</scope>
    <source>
        <strain evidence="2 3">36-1</strain>
    </source>
</reference>
<protein>
    <submittedName>
        <fullName evidence="2">Putative feruloyl esterase-like protein</fullName>
    </submittedName>
</protein>
<name>A0A2U3ER51_PURLI</name>